<evidence type="ECO:0000313" key="1">
    <source>
        <dbReference type="EMBL" id="TQL97889.1"/>
    </source>
</evidence>
<dbReference type="EMBL" id="VFOZ01000001">
    <property type="protein sequence ID" value="TQL97889.1"/>
    <property type="molecule type" value="Genomic_DNA"/>
</dbReference>
<sequence>MKINYWPATGELDLTATAAELTRLADMIAVGTGSLTCTPETLVGVKVADSADPGVRIHLDGRREVLLITGGPAARNILAHNIRGVAEMDDGGHLHVDYFPDHPYLLADSLPLVVKSPHGGMPARKS</sequence>
<organism evidence="1 2">
    <name type="scientific">Actinoallomurus bryophytorum</name>
    <dbReference type="NCBI Taxonomy" id="1490222"/>
    <lineage>
        <taxon>Bacteria</taxon>
        <taxon>Bacillati</taxon>
        <taxon>Actinomycetota</taxon>
        <taxon>Actinomycetes</taxon>
        <taxon>Streptosporangiales</taxon>
        <taxon>Thermomonosporaceae</taxon>
        <taxon>Actinoallomurus</taxon>
    </lineage>
</organism>
<dbReference type="Pfam" id="PF15566">
    <property type="entry name" value="Imm32"/>
    <property type="match status" value="1"/>
</dbReference>
<evidence type="ECO:0000313" key="2">
    <source>
        <dbReference type="Proteomes" id="UP000316096"/>
    </source>
</evidence>
<dbReference type="AlphaFoldDB" id="A0A543CLC2"/>
<dbReference type="RefSeq" id="WP_141956559.1">
    <property type="nucleotide sequence ID" value="NZ_VFOZ01000001.1"/>
</dbReference>
<protein>
    <submittedName>
        <fullName evidence="1">Uncharacterized protein</fullName>
    </submittedName>
</protein>
<dbReference type="InterPro" id="IPR029083">
    <property type="entry name" value="Imm32"/>
</dbReference>
<proteinExistence type="predicted"/>
<accession>A0A543CLC2</accession>
<gene>
    <name evidence="1" type="ORF">FB559_3499</name>
</gene>
<comment type="caution">
    <text evidence="1">The sequence shown here is derived from an EMBL/GenBank/DDBJ whole genome shotgun (WGS) entry which is preliminary data.</text>
</comment>
<keyword evidence="2" id="KW-1185">Reference proteome</keyword>
<dbReference type="Proteomes" id="UP000316096">
    <property type="component" value="Unassembled WGS sequence"/>
</dbReference>
<dbReference type="OrthoDB" id="3696942at2"/>
<reference evidence="1 2" key="1">
    <citation type="submission" date="2019-06" db="EMBL/GenBank/DDBJ databases">
        <title>Sequencing the genomes of 1000 actinobacteria strains.</title>
        <authorList>
            <person name="Klenk H.-P."/>
        </authorList>
    </citation>
    <scope>NUCLEOTIDE SEQUENCE [LARGE SCALE GENOMIC DNA]</scope>
    <source>
        <strain evidence="1 2">DSM 102200</strain>
    </source>
</reference>
<name>A0A543CLC2_9ACTN</name>